<dbReference type="SUPFAM" id="SSF47413">
    <property type="entry name" value="lambda repressor-like DNA-binding domains"/>
    <property type="match status" value="1"/>
</dbReference>
<reference evidence="1 2" key="1">
    <citation type="submission" date="2016-10" db="EMBL/GenBank/DDBJ databases">
        <authorList>
            <person name="de Groot N.N."/>
        </authorList>
    </citation>
    <scope>NUCLEOTIDE SEQUENCE [LARGE SCALE GENOMIC DNA]</scope>
    <source>
        <strain evidence="1 2">NLAE-zl-G419</strain>
    </source>
</reference>
<keyword evidence="2" id="KW-1185">Reference proteome</keyword>
<name>A0A1I2KG53_9CLOT</name>
<sequence length="437" mass="50815">MEGQEILSPGKKIRKIRKSFKINQEDITGGEITRNLISIIENDKANLTSKVAIILSENINRVCKEKGIDFSVTSEYLLEDVESQAKKIADKYILDLKNDFLSLSKLNKISIDIEKFLMSYPIYDKKAEIYCLIGDLYFKFNNFYKANNFYLKAYENILQENNLRELINVLYKLSVSSFSNHNYEDVLTYSSLALVNIDILNDDILYQFYINSIKSCIYLDNLDDALNKISFIDDKLSPYFAKNPEKKILLLKLKAQCLKKKRFFNDTLRIEKKILASLRKDCIEDKLLAINSMLEIYVFTKDSKNVLNSLKLNESILKEYCTMDTTIRSARIFSSFAEFYWFIDDLESAIKLFDLSISACRNNVDNDEIISILSKYLDFLISNNCYDKIDFFKTEILTLISINKLTKVNELIFKLLNYYINTKDSDSLSGLLSFLTE</sequence>
<organism evidence="1 2">
    <name type="scientific">Clostridium cadaveris</name>
    <dbReference type="NCBI Taxonomy" id="1529"/>
    <lineage>
        <taxon>Bacteria</taxon>
        <taxon>Bacillati</taxon>
        <taxon>Bacillota</taxon>
        <taxon>Clostridia</taxon>
        <taxon>Eubacteriales</taxon>
        <taxon>Clostridiaceae</taxon>
        <taxon>Clostridium</taxon>
    </lineage>
</organism>
<accession>A0A1I2KG53</accession>
<dbReference type="InterPro" id="IPR010982">
    <property type="entry name" value="Lambda_DNA-bd_dom_sf"/>
</dbReference>
<dbReference type="eggNOG" id="COG0457">
    <property type="taxonomic scope" value="Bacteria"/>
</dbReference>
<dbReference type="STRING" id="1529.SAMN04487885_105133"/>
<dbReference type="GeneID" id="90543910"/>
<dbReference type="GO" id="GO:0003677">
    <property type="term" value="F:DNA binding"/>
    <property type="evidence" value="ECO:0007669"/>
    <property type="project" value="InterPro"/>
</dbReference>
<protein>
    <recommendedName>
        <fullName evidence="3">HTH cro/C1-type domain-containing protein</fullName>
    </recommendedName>
</protein>
<dbReference type="RefSeq" id="WP_074844833.1">
    <property type="nucleotide sequence ID" value="NZ_CABMJC010000009.1"/>
</dbReference>
<dbReference type="EMBL" id="FOOE01000005">
    <property type="protein sequence ID" value="SFF65279.1"/>
    <property type="molecule type" value="Genomic_DNA"/>
</dbReference>
<proteinExistence type="predicted"/>
<dbReference type="InterPro" id="IPR001387">
    <property type="entry name" value="Cro/C1-type_HTH"/>
</dbReference>
<dbReference type="AlphaFoldDB" id="A0A1I2KG53"/>
<evidence type="ECO:0000313" key="1">
    <source>
        <dbReference type="EMBL" id="SFF65279.1"/>
    </source>
</evidence>
<gene>
    <name evidence="1" type="ORF">SAMN04487885_105133</name>
</gene>
<dbReference type="Proteomes" id="UP000182135">
    <property type="component" value="Unassembled WGS sequence"/>
</dbReference>
<evidence type="ECO:0008006" key="3">
    <source>
        <dbReference type="Google" id="ProtNLM"/>
    </source>
</evidence>
<evidence type="ECO:0000313" key="2">
    <source>
        <dbReference type="Proteomes" id="UP000182135"/>
    </source>
</evidence>
<dbReference type="OrthoDB" id="1706248at2"/>
<dbReference type="CDD" id="cd00093">
    <property type="entry name" value="HTH_XRE"/>
    <property type="match status" value="1"/>
</dbReference>